<evidence type="ECO:0000313" key="2">
    <source>
        <dbReference type="Proteomes" id="UP000186931"/>
    </source>
</evidence>
<gene>
    <name evidence="1" type="ORF">BJN41_10290</name>
</gene>
<accession>A0A1E8E4Z6</accession>
<sequence length="84" mass="9721">MELIKNLIALLFMNEEKNQMVIKKQIAIFFSIFVISNTYANDEIVGKWKTIDDKSGVVRAIVQIYKNTDESYAGKIVKIPQPWQ</sequence>
<organism evidence="1 2">
    <name type="scientific">Acinetobacter towneri</name>
    <dbReference type="NCBI Taxonomy" id="202956"/>
    <lineage>
        <taxon>Bacteria</taxon>
        <taxon>Pseudomonadati</taxon>
        <taxon>Pseudomonadota</taxon>
        <taxon>Gammaproteobacteria</taxon>
        <taxon>Moraxellales</taxon>
        <taxon>Moraxellaceae</taxon>
        <taxon>Acinetobacter</taxon>
    </lineage>
</organism>
<dbReference type="EMBL" id="MKQS01000004">
    <property type="protein sequence ID" value="OFE44343.1"/>
    <property type="molecule type" value="Genomic_DNA"/>
</dbReference>
<dbReference type="AlphaFoldDB" id="A0A1E8E4Z6"/>
<comment type="caution">
    <text evidence="1">The sequence shown here is derived from an EMBL/GenBank/DDBJ whole genome shotgun (WGS) entry which is preliminary data.</text>
</comment>
<proteinExistence type="predicted"/>
<dbReference type="Gene3D" id="2.40.128.520">
    <property type="match status" value="1"/>
</dbReference>
<dbReference type="RefSeq" id="WP_070153160.1">
    <property type="nucleotide sequence ID" value="NZ_MKQS01000004.1"/>
</dbReference>
<reference evidence="1 2" key="1">
    <citation type="submission" date="2016-10" db="EMBL/GenBank/DDBJ databases">
        <title>Genome of airborne Acinetobacter sp. 5-2Ac02 in the hospital environment: Species near to Acinetobacter towneri.</title>
        <authorList>
            <person name="Barbosa B."/>
            <person name="Fernandez-Garcia L."/>
            <person name="Gato E."/>
            <person name="Leao R."/>
            <person name="Albano R."/>
            <person name="Fernandez B."/>
            <person name="Fernandez-Cuenca F."/>
            <person name="Marques E."/>
            <person name="Tomas M."/>
        </authorList>
    </citation>
    <scope>NUCLEOTIDE SEQUENCE [LARGE SCALE GENOMIC DNA]</scope>
    <source>
        <strain evidence="1 2">5-2Ac02</strain>
    </source>
</reference>
<protein>
    <submittedName>
        <fullName evidence="1">Uncharacterized protein</fullName>
    </submittedName>
</protein>
<dbReference type="Proteomes" id="UP000186931">
    <property type="component" value="Unassembled WGS sequence"/>
</dbReference>
<name>A0A1E8E4Z6_9GAMM</name>
<evidence type="ECO:0000313" key="1">
    <source>
        <dbReference type="EMBL" id="OFE44343.1"/>
    </source>
</evidence>